<evidence type="ECO:0000313" key="4">
    <source>
        <dbReference type="EMBL" id="MBK4738779.1"/>
    </source>
</evidence>
<comment type="caution">
    <text evidence="4">The sequence shown here is derived from an EMBL/GenBank/DDBJ whole genome shotgun (WGS) entry which is preliminary data.</text>
</comment>
<reference evidence="4" key="1">
    <citation type="submission" date="2021-01" db="EMBL/GenBank/DDBJ databases">
        <title>Genome sequence of strain Noviherbaspirillum sp. DKR-6.</title>
        <authorList>
            <person name="Chaudhary D.K."/>
        </authorList>
    </citation>
    <scope>NUCLEOTIDE SEQUENCE</scope>
    <source>
        <strain evidence="4">DKR-6</strain>
    </source>
</reference>
<dbReference type="AlphaFoldDB" id="A0A934T3C6"/>
<dbReference type="Proteomes" id="UP000622890">
    <property type="component" value="Unassembled WGS sequence"/>
</dbReference>
<name>A0A934T3C6_9BURK</name>
<feature type="domain" description="Transposase IS116/IS110/IS902 C-terminal" evidence="3">
    <location>
        <begin position="211"/>
        <end position="287"/>
    </location>
</feature>
<gene>
    <name evidence="4" type="ORF">JJB74_29560</name>
</gene>
<evidence type="ECO:0000259" key="2">
    <source>
        <dbReference type="Pfam" id="PF01548"/>
    </source>
</evidence>
<dbReference type="InterPro" id="IPR047650">
    <property type="entry name" value="Transpos_IS110"/>
</dbReference>
<feature type="coiled-coil region" evidence="1">
    <location>
        <begin position="179"/>
        <end position="213"/>
    </location>
</feature>
<dbReference type="EMBL" id="JAEPBG010000026">
    <property type="protein sequence ID" value="MBK4738779.1"/>
    <property type="molecule type" value="Genomic_DNA"/>
</dbReference>
<evidence type="ECO:0000259" key="3">
    <source>
        <dbReference type="Pfam" id="PF02371"/>
    </source>
</evidence>
<dbReference type="GO" id="GO:0003677">
    <property type="term" value="F:DNA binding"/>
    <property type="evidence" value="ECO:0007669"/>
    <property type="project" value="InterPro"/>
</dbReference>
<evidence type="ECO:0000313" key="5">
    <source>
        <dbReference type="Proteomes" id="UP000622890"/>
    </source>
</evidence>
<dbReference type="RefSeq" id="WP_200598152.1">
    <property type="nucleotide sequence ID" value="NZ_JAEPBG010000026.1"/>
</dbReference>
<evidence type="ECO:0000256" key="1">
    <source>
        <dbReference type="SAM" id="Coils"/>
    </source>
</evidence>
<organism evidence="4 5">
    <name type="scientific">Noviherbaspirillum pedocola</name>
    <dbReference type="NCBI Taxonomy" id="2801341"/>
    <lineage>
        <taxon>Bacteria</taxon>
        <taxon>Pseudomonadati</taxon>
        <taxon>Pseudomonadota</taxon>
        <taxon>Betaproteobacteria</taxon>
        <taxon>Burkholderiales</taxon>
        <taxon>Oxalobacteraceae</taxon>
        <taxon>Noviherbaspirillum</taxon>
    </lineage>
</organism>
<sequence length="337" mass="36996">MAIVRIGLDIAKSVFQIHGVDGHGKAVLKKTLSRSEMLTYFAKLPVCLIGLEACAGAHYWARELRRQGHDVRLMAAQFVTPYRKSGKNDANDAEAICEAVGRPNMRFVPVKTEEAQAILTLHRARDLLVSERTALSNQIRGLLGEFGIVVATGMARLRRAMMEVQTGASNLPLLARETIAELYERLLNLDGKAAEYERKITLLARQSEAAKRLMKIEGVGPITATALVASVSDAKLFRNGREFAAWLGLTPRQYSSGGKTRLGGITKRGDARLRTLLIHGTRSALRSMADKFDSKSKWVVALQKRSCNNVAAVALAARIARIIWAMLARGTEYRSAA</sequence>
<accession>A0A934T3C6</accession>
<dbReference type="InterPro" id="IPR003346">
    <property type="entry name" value="Transposase_20"/>
</dbReference>
<proteinExistence type="predicted"/>
<dbReference type="PANTHER" id="PTHR33055:SF3">
    <property type="entry name" value="PUTATIVE TRANSPOSASE FOR IS117-RELATED"/>
    <property type="match status" value="1"/>
</dbReference>
<dbReference type="Pfam" id="PF01548">
    <property type="entry name" value="DEDD_Tnp_IS110"/>
    <property type="match status" value="1"/>
</dbReference>
<keyword evidence="1" id="KW-0175">Coiled coil</keyword>
<feature type="domain" description="Transposase IS110-like N-terminal" evidence="2">
    <location>
        <begin position="6"/>
        <end position="145"/>
    </location>
</feature>
<keyword evidence="5" id="KW-1185">Reference proteome</keyword>
<dbReference type="GO" id="GO:0006313">
    <property type="term" value="P:DNA transposition"/>
    <property type="evidence" value="ECO:0007669"/>
    <property type="project" value="InterPro"/>
</dbReference>
<dbReference type="PANTHER" id="PTHR33055">
    <property type="entry name" value="TRANSPOSASE FOR INSERTION SEQUENCE ELEMENT IS1111A"/>
    <property type="match status" value="1"/>
</dbReference>
<dbReference type="GO" id="GO:0004803">
    <property type="term" value="F:transposase activity"/>
    <property type="evidence" value="ECO:0007669"/>
    <property type="project" value="InterPro"/>
</dbReference>
<protein>
    <submittedName>
        <fullName evidence="4">IS110 family transposase</fullName>
    </submittedName>
</protein>
<dbReference type="InterPro" id="IPR002525">
    <property type="entry name" value="Transp_IS110-like_N"/>
</dbReference>
<dbReference type="Pfam" id="PF02371">
    <property type="entry name" value="Transposase_20"/>
    <property type="match status" value="1"/>
</dbReference>
<dbReference type="NCBIfam" id="NF033542">
    <property type="entry name" value="transpos_IS110"/>
    <property type="match status" value="1"/>
</dbReference>